<dbReference type="InterPro" id="IPR021109">
    <property type="entry name" value="Peptidase_aspartic_dom_sf"/>
</dbReference>
<gene>
    <name evidence="2" type="ORF">ABS767_13945</name>
</gene>
<evidence type="ECO:0000313" key="3">
    <source>
        <dbReference type="Proteomes" id="UP001629244"/>
    </source>
</evidence>
<keyword evidence="2" id="KW-0378">Hydrolase</keyword>
<proteinExistence type="predicted"/>
<dbReference type="Proteomes" id="UP001629244">
    <property type="component" value="Unassembled WGS sequence"/>
</dbReference>
<evidence type="ECO:0000256" key="1">
    <source>
        <dbReference type="SAM" id="Phobius"/>
    </source>
</evidence>
<dbReference type="GO" id="GO:0008233">
    <property type="term" value="F:peptidase activity"/>
    <property type="evidence" value="ECO:0007669"/>
    <property type="project" value="UniProtKB-KW"/>
</dbReference>
<dbReference type="RefSeq" id="WP_408079741.1">
    <property type="nucleotide sequence ID" value="NZ_JBELQC010000002.1"/>
</dbReference>
<sequence length="203" mass="21711">MQIVQLIGLVGFLALVLGSLSVRNLQFAFIVKTVIGWAVIAGVIYLVVINKDRILDQFQTIAASSGLTEPAQVTAGETVRIRLSPDGHFWARATVNGVERRMLIDSGATVSAISQATAEAAGIDYTRGMPVQVSTANGTIDARRAKAERVAVGSVSTEDLTVFVAPNFGDLDVIGMNFLSRLKSWRVEGNVLILEPNSNPDLT</sequence>
<dbReference type="EC" id="3.4.23.-" evidence="2"/>
<dbReference type="GO" id="GO:0006508">
    <property type="term" value="P:proteolysis"/>
    <property type="evidence" value="ECO:0007669"/>
    <property type="project" value="UniProtKB-KW"/>
</dbReference>
<name>A0ABW8YP34_9SPHN</name>
<dbReference type="CDD" id="cd05483">
    <property type="entry name" value="retropepsin_like_bacteria"/>
    <property type="match status" value="1"/>
</dbReference>
<dbReference type="Pfam" id="PF13975">
    <property type="entry name" value="gag-asp_proteas"/>
    <property type="match status" value="1"/>
</dbReference>
<feature type="transmembrane region" description="Helical" evidence="1">
    <location>
        <begin position="28"/>
        <end position="48"/>
    </location>
</feature>
<keyword evidence="2" id="KW-0645">Protease</keyword>
<dbReference type="EMBL" id="JBELQC010000002">
    <property type="protein sequence ID" value="MFL9842069.1"/>
    <property type="molecule type" value="Genomic_DNA"/>
</dbReference>
<dbReference type="InterPro" id="IPR011969">
    <property type="entry name" value="Clan_AA_Asp_peptidase_C"/>
</dbReference>
<reference evidence="2 3" key="1">
    <citation type="submission" date="2024-06" db="EMBL/GenBank/DDBJ databases">
        <authorList>
            <person name="Kaempfer P."/>
            <person name="Viver T."/>
        </authorList>
    </citation>
    <scope>NUCLEOTIDE SEQUENCE [LARGE SCALE GENOMIC DNA]</scope>
    <source>
        <strain evidence="2 3">ST-64</strain>
    </source>
</reference>
<keyword evidence="3" id="KW-1185">Reference proteome</keyword>
<dbReference type="InterPro" id="IPR034122">
    <property type="entry name" value="Retropepsin-like_bacterial"/>
</dbReference>
<organism evidence="2 3">
    <name type="scientific">Sphingomonas plantiphila</name>
    <dbReference type="NCBI Taxonomy" id="3163295"/>
    <lineage>
        <taxon>Bacteria</taxon>
        <taxon>Pseudomonadati</taxon>
        <taxon>Pseudomonadota</taxon>
        <taxon>Alphaproteobacteria</taxon>
        <taxon>Sphingomonadales</taxon>
        <taxon>Sphingomonadaceae</taxon>
        <taxon>Sphingomonas</taxon>
    </lineage>
</organism>
<dbReference type="Gene3D" id="2.40.70.10">
    <property type="entry name" value="Acid Proteases"/>
    <property type="match status" value="1"/>
</dbReference>
<comment type="caution">
    <text evidence="2">The sequence shown here is derived from an EMBL/GenBank/DDBJ whole genome shotgun (WGS) entry which is preliminary data.</text>
</comment>
<dbReference type="SUPFAM" id="SSF50630">
    <property type="entry name" value="Acid proteases"/>
    <property type="match status" value="1"/>
</dbReference>
<protein>
    <submittedName>
        <fullName evidence="2">TIGR02281 family clan AA aspartic protease</fullName>
        <ecNumber evidence="2">3.4.23.-</ecNumber>
    </submittedName>
</protein>
<keyword evidence="1" id="KW-1133">Transmembrane helix</keyword>
<evidence type="ECO:0000313" key="2">
    <source>
        <dbReference type="EMBL" id="MFL9842069.1"/>
    </source>
</evidence>
<keyword evidence="1" id="KW-0472">Membrane</keyword>
<keyword evidence="1" id="KW-0812">Transmembrane</keyword>
<accession>A0ABW8YP34</accession>
<dbReference type="NCBIfam" id="TIGR02281">
    <property type="entry name" value="clan_AA_DTGA"/>
    <property type="match status" value="1"/>
</dbReference>